<comment type="caution">
    <text evidence="1">The sequence shown here is derived from an EMBL/GenBank/DDBJ whole genome shotgun (WGS) entry which is preliminary data.</text>
</comment>
<name>A0A0F9HEY5_9ZZZZ</name>
<organism evidence="1">
    <name type="scientific">marine sediment metagenome</name>
    <dbReference type="NCBI Taxonomy" id="412755"/>
    <lineage>
        <taxon>unclassified sequences</taxon>
        <taxon>metagenomes</taxon>
        <taxon>ecological metagenomes</taxon>
    </lineage>
</organism>
<dbReference type="EMBL" id="LAZR01015325">
    <property type="protein sequence ID" value="KKM13692.1"/>
    <property type="molecule type" value="Genomic_DNA"/>
</dbReference>
<dbReference type="AlphaFoldDB" id="A0A0F9HEY5"/>
<reference evidence="1" key="1">
    <citation type="journal article" date="2015" name="Nature">
        <title>Complex archaea that bridge the gap between prokaryotes and eukaryotes.</title>
        <authorList>
            <person name="Spang A."/>
            <person name="Saw J.H."/>
            <person name="Jorgensen S.L."/>
            <person name="Zaremba-Niedzwiedzka K."/>
            <person name="Martijn J."/>
            <person name="Lind A.E."/>
            <person name="van Eijk R."/>
            <person name="Schleper C."/>
            <person name="Guy L."/>
            <person name="Ettema T.J."/>
        </authorList>
    </citation>
    <scope>NUCLEOTIDE SEQUENCE</scope>
</reference>
<gene>
    <name evidence="1" type="ORF">LCGC14_1713700</name>
</gene>
<proteinExistence type="predicted"/>
<evidence type="ECO:0000313" key="1">
    <source>
        <dbReference type="EMBL" id="KKM13692.1"/>
    </source>
</evidence>
<sequence length="68" mass="7880">MKKPKYCKLKFNEISETSGRFYISGTVGKGKGREFMITMTYEEIIDFPNADMYLGHGMLTLYKPEKES</sequence>
<protein>
    <submittedName>
        <fullName evidence="1">Uncharacterized protein</fullName>
    </submittedName>
</protein>
<accession>A0A0F9HEY5</accession>